<organism evidence="3 4">
    <name type="scientific">Inconstantimicrobium porci</name>
    <dbReference type="NCBI Taxonomy" id="2652291"/>
    <lineage>
        <taxon>Bacteria</taxon>
        <taxon>Bacillati</taxon>
        <taxon>Bacillota</taxon>
        <taxon>Clostridia</taxon>
        <taxon>Eubacteriales</taxon>
        <taxon>Clostridiaceae</taxon>
        <taxon>Inconstantimicrobium</taxon>
    </lineage>
</organism>
<keyword evidence="2" id="KW-0472">Membrane</keyword>
<reference evidence="3 4" key="1">
    <citation type="submission" date="2019-08" db="EMBL/GenBank/DDBJ databases">
        <title>In-depth cultivation of the pig gut microbiome towards novel bacterial diversity and tailored functional studies.</title>
        <authorList>
            <person name="Wylensek D."/>
            <person name="Hitch T.C.A."/>
            <person name="Clavel T."/>
        </authorList>
    </citation>
    <scope>NUCLEOTIDE SEQUENCE [LARGE SCALE GENOMIC DNA]</scope>
    <source>
        <strain evidence="3 4">WCA-383-APC-5B</strain>
    </source>
</reference>
<dbReference type="Proteomes" id="UP000460287">
    <property type="component" value="Unassembled WGS sequence"/>
</dbReference>
<protein>
    <submittedName>
        <fullName evidence="3">Uncharacterized protein</fullName>
    </submittedName>
</protein>
<feature type="transmembrane region" description="Helical" evidence="2">
    <location>
        <begin position="7"/>
        <end position="28"/>
    </location>
</feature>
<feature type="coiled-coil region" evidence="1">
    <location>
        <begin position="44"/>
        <end position="79"/>
    </location>
</feature>
<accession>A0A7X2T0H5</accession>
<dbReference type="AlphaFoldDB" id="A0A7X2T0H5"/>
<sequence length="86" mass="10061">MDKFRCYKVAFISGLSVVLITIVSLGVYEQNEKQKRIAAENIRIAAQKKADKQKNEKLKKLEEEMKKRIEEKIKDEETHAYASFKI</sequence>
<dbReference type="RefSeq" id="WP_154529771.1">
    <property type="nucleotide sequence ID" value="NZ_VULX01000001.1"/>
</dbReference>
<keyword evidence="2" id="KW-1133">Transmembrane helix</keyword>
<keyword evidence="2" id="KW-0812">Transmembrane</keyword>
<evidence type="ECO:0000313" key="4">
    <source>
        <dbReference type="Proteomes" id="UP000460287"/>
    </source>
</evidence>
<gene>
    <name evidence="3" type="ORF">FYJ33_00270</name>
</gene>
<proteinExistence type="predicted"/>
<keyword evidence="4" id="KW-1185">Reference proteome</keyword>
<keyword evidence="1" id="KW-0175">Coiled coil</keyword>
<name>A0A7X2T0H5_9CLOT</name>
<dbReference type="EMBL" id="VULX01000001">
    <property type="protein sequence ID" value="MSR89883.1"/>
    <property type="molecule type" value="Genomic_DNA"/>
</dbReference>
<comment type="caution">
    <text evidence="3">The sequence shown here is derived from an EMBL/GenBank/DDBJ whole genome shotgun (WGS) entry which is preliminary data.</text>
</comment>
<evidence type="ECO:0000256" key="1">
    <source>
        <dbReference type="SAM" id="Coils"/>
    </source>
</evidence>
<evidence type="ECO:0000256" key="2">
    <source>
        <dbReference type="SAM" id="Phobius"/>
    </source>
</evidence>
<evidence type="ECO:0000313" key="3">
    <source>
        <dbReference type="EMBL" id="MSR89883.1"/>
    </source>
</evidence>